<evidence type="ECO:0000313" key="2">
    <source>
        <dbReference type="EMBL" id="MBC5646405.1"/>
    </source>
</evidence>
<proteinExistence type="predicted"/>
<reference evidence="2 3" key="1">
    <citation type="submission" date="2020-08" db="EMBL/GenBank/DDBJ databases">
        <title>Genome public.</title>
        <authorList>
            <person name="Liu C."/>
            <person name="Sun Q."/>
        </authorList>
    </citation>
    <scope>NUCLEOTIDE SEQUENCE [LARGE SCALE GENOMIC DNA]</scope>
    <source>
        <strain evidence="2 3">BX2</strain>
    </source>
</reference>
<evidence type="ECO:0000259" key="1">
    <source>
        <dbReference type="Pfam" id="PF03008"/>
    </source>
</evidence>
<sequence>MYKPGGYWDRKGENEIDLIALDDFDKKAIVAEIKRNKENIKLDKLVQKATSIQKELRGYDIEYRALSMEDM</sequence>
<dbReference type="EMBL" id="JACOOI010000056">
    <property type="protein sequence ID" value="MBC5646405.1"/>
    <property type="molecule type" value="Genomic_DNA"/>
</dbReference>
<comment type="caution">
    <text evidence="2">The sequence shown here is derived from an EMBL/GenBank/DDBJ whole genome shotgun (WGS) entry which is preliminary data.</text>
</comment>
<gene>
    <name evidence="2" type="ORF">H8S77_26430</name>
</gene>
<keyword evidence="3" id="KW-1185">Reference proteome</keyword>
<organism evidence="2 3">
    <name type="scientific">Parabacteroides segnis</name>
    <dbReference type="NCBI Taxonomy" id="2763058"/>
    <lineage>
        <taxon>Bacteria</taxon>
        <taxon>Pseudomonadati</taxon>
        <taxon>Bacteroidota</taxon>
        <taxon>Bacteroidia</taxon>
        <taxon>Bacteroidales</taxon>
        <taxon>Tannerellaceae</taxon>
        <taxon>Parabacteroides</taxon>
    </lineage>
</organism>
<protein>
    <recommendedName>
        <fullName evidence="1">DUF234 domain-containing protein</fullName>
    </recommendedName>
</protein>
<feature type="domain" description="DUF234" evidence="1">
    <location>
        <begin position="3"/>
        <end position="37"/>
    </location>
</feature>
<dbReference type="InterPro" id="IPR004256">
    <property type="entry name" value="DUF234"/>
</dbReference>
<evidence type="ECO:0000313" key="3">
    <source>
        <dbReference type="Proteomes" id="UP000644010"/>
    </source>
</evidence>
<dbReference type="Pfam" id="PF03008">
    <property type="entry name" value="DUF234"/>
    <property type="match status" value="1"/>
</dbReference>
<accession>A0ABR7E9G8</accession>
<dbReference type="Proteomes" id="UP000644010">
    <property type="component" value="Unassembled WGS sequence"/>
</dbReference>
<name>A0ABR7E9G8_9BACT</name>